<dbReference type="InterPro" id="IPR001851">
    <property type="entry name" value="ABC_transp_permease"/>
</dbReference>
<evidence type="ECO:0000313" key="8">
    <source>
        <dbReference type="EMBL" id="VFU19511.1"/>
    </source>
</evidence>
<evidence type="ECO:0000256" key="2">
    <source>
        <dbReference type="ARBA" id="ARBA00022475"/>
    </source>
</evidence>
<feature type="transmembrane region" description="Helical" evidence="7">
    <location>
        <begin position="121"/>
        <end position="142"/>
    </location>
</feature>
<evidence type="ECO:0000256" key="3">
    <source>
        <dbReference type="ARBA" id="ARBA00022692"/>
    </source>
</evidence>
<comment type="subcellular location">
    <subcellularLocation>
        <location evidence="1">Cell membrane</location>
        <topology evidence="1">Multi-pass membrane protein</topology>
    </subcellularLocation>
</comment>
<keyword evidence="5 7" id="KW-0472">Membrane</keyword>
<dbReference type="InterPro" id="IPR043428">
    <property type="entry name" value="LivM-like"/>
</dbReference>
<feature type="transmembrane region" description="Helical" evidence="7">
    <location>
        <begin position="286"/>
        <end position="312"/>
    </location>
</feature>
<accession>A0A485M769</accession>
<proteinExistence type="predicted"/>
<feature type="transmembrane region" description="Helical" evidence="7">
    <location>
        <begin position="97"/>
        <end position="115"/>
    </location>
</feature>
<dbReference type="EMBL" id="CAADRN010000385">
    <property type="protein sequence ID" value="VFU19511.1"/>
    <property type="molecule type" value="Genomic_DNA"/>
</dbReference>
<name>A0A485M769_9ZZZZ</name>
<gene>
    <name evidence="8" type="ORF">SCFA_810005</name>
</gene>
<feature type="transmembrane region" description="Helical" evidence="7">
    <location>
        <begin position="151"/>
        <end position="168"/>
    </location>
</feature>
<evidence type="ECO:0000256" key="4">
    <source>
        <dbReference type="ARBA" id="ARBA00022989"/>
    </source>
</evidence>
<dbReference type="PANTHER" id="PTHR30482:SF18">
    <property type="entry name" value="BRANCHED AMINO ACID TRANSPORT SYSTEM PERMEASE"/>
    <property type="match status" value="1"/>
</dbReference>
<feature type="transmembrane region" description="Helical" evidence="7">
    <location>
        <begin position="49"/>
        <end position="65"/>
    </location>
</feature>
<sequence length="378" mass="39900">MRVLEKIRPPAGTAGCPAACLIKIYKVNSSQIDFNSVVNRSYEDMLKNAVVLTVLIFFLVLPLLIRSNYLLGILIVTGLYTIIVIGLGILMGYAGQVSFGQAAFFGLGGYTAAILSTSCSWPTPAALLAAMVLPGLVAALIGRPTLKLKELYLALATLAFGILVHILFNEGGEITGGPSGLMGIPYLSLGGLVFDRDIKFYYLVLAVVLLVSLAVHNLIQSRTGRALRAIRESEHAAEAAGMDTVLLKLQAFVFSAVLAGLAGGLYAFYVTFISPSPFSFHMSVQFVLMAVVGGLGTFWGPLLGSGLVVALGEALRWAVPLVIPGAGGEYQIIFFGIILVLVMVFRPGGLGSLFSPPVHRERPGRPGEKGVDDSVAGG</sequence>
<dbReference type="AlphaFoldDB" id="A0A485M769"/>
<dbReference type="Pfam" id="PF02653">
    <property type="entry name" value="BPD_transp_2"/>
    <property type="match status" value="1"/>
</dbReference>
<organism evidence="8">
    <name type="scientific">anaerobic digester metagenome</name>
    <dbReference type="NCBI Taxonomy" id="1263854"/>
    <lineage>
        <taxon>unclassified sequences</taxon>
        <taxon>metagenomes</taxon>
        <taxon>ecological metagenomes</taxon>
    </lineage>
</organism>
<keyword evidence="4 7" id="KW-1133">Transmembrane helix</keyword>
<feature type="region of interest" description="Disordered" evidence="6">
    <location>
        <begin position="357"/>
        <end position="378"/>
    </location>
</feature>
<feature type="transmembrane region" description="Helical" evidence="7">
    <location>
        <begin position="332"/>
        <end position="355"/>
    </location>
</feature>
<evidence type="ECO:0000256" key="1">
    <source>
        <dbReference type="ARBA" id="ARBA00004651"/>
    </source>
</evidence>
<protein>
    <submittedName>
        <fullName evidence="8">Leucine/isoleucine/valine transporter permease subunit</fullName>
    </submittedName>
</protein>
<evidence type="ECO:0000256" key="5">
    <source>
        <dbReference type="ARBA" id="ARBA00023136"/>
    </source>
</evidence>
<dbReference type="GO" id="GO:0015658">
    <property type="term" value="F:branched-chain amino acid transmembrane transporter activity"/>
    <property type="evidence" value="ECO:0007669"/>
    <property type="project" value="InterPro"/>
</dbReference>
<feature type="compositionally biased region" description="Basic and acidic residues" evidence="6">
    <location>
        <begin position="358"/>
        <end position="372"/>
    </location>
</feature>
<dbReference type="GO" id="GO:0005886">
    <property type="term" value="C:plasma membrane"/>
    <property type="evidence" value="ECO:0007669"/>
    <property type="project" value="UniProtKB-SubCell"/>
</dbReference>
<feature type="transmembrane region" description="Helical" evidence="7">
    <location>
        <begin position="71"/>
        <end position="90"/>
    </location>
</feature>
<feature type="transmembrane region" description="Helical" evidence="7">
    <location>
        <begin position="200"/>
        <end position="219"/>
    </location>
</feature>
<keyword evidence="3 7" id="KW-0812">Transmembrane</keyword>
<keyword evidence="2" id="KW-1003">Cell membrane</keyword>
<evidence type="ECO:0000256" key="6">
    <source>
        <dbReference type="SAM" id="MobiDB-lite"/>
    </source>
</evidence>
<dbReference type="CDD" id="cd06581">
    <property type="entry name" value="TM_PBP1_LivM_like"/>
    <property type="match status" value="1"/>
</dbReference>
<feature type="transmembrane region" description="Helical" evidence="7">
    <location>
        <begin position="251"/>
        <end position="274"/>
    </location>
</feature>
<evidence type="ECO:0000256" key="7">
    <source>
        <dbReference type="SAM" id="Phobius"/>
    </source>
</evidence>
<dbReference type="PANTHER" id="PTHR30482">
    <property type="entry name" value="HIGH-AFFINITY BRANCHED-CHAIN AMINO ACID TRANSPORT SYSTEM PERMEASE"/>
    <property type="match status" value="1"/>
</dbReference>
<reference evidence="8" key="1">
    <citation type="submission" date="2019-03" db="EMBL/GenBank/DDBJ databases">
        <authorList>
            <person name="Hao L."/>
        </authorList>
    </citation>
    <scope>NUCLEOTIDE SEQUENCE</scope>
</reference>